<gene>
    <name evidence="2" type="ORF">K505DRAFT_367527</name>
</gene>
<dbReference type="Proteomes" id="UP000799757">
    <property type="component" value="Unassembled WGS sequence"/>
</dbReference>
<dbReference type="EMBL" id="MU002344">
    <property type="protein sequence ID" value="KAF2787234.1"/>
    <property type="molecule type" value="Genomic_DNA"/>
</dbReference>
<reference evidence="2" key="1">
    <citation type="journal article" date="2020" name="Stud. Mycol.">
        <title>101 Dothideomycetes genomes: a test case for predicting lifestyles and emergence of pathogens.</title>
        <authorList>
            <person name="Haridas S."/>
            <person name="Albert R."/>
            <person name="Binder M."/>
            <person name="Bloem J."/>
            <person name="Labutti K."/>
            <person name="Salamov A."/>
            <person name="Andreopoulos B."/>
            <person name="Baker S."/>
            <person name="Barry K."/>
            <person name="Bills G."/>
            <person name="Bluhm B."/>
            <person name="Cannon C."/>
            <person name="Castanera R."/>
            <person name="Culley D."/>
            <person name="Daum C."/>
            <person name="Ezra D."/>
            <person name="Gonzalez J."/>
            <person name="Henrissat B."/>
            <person name="Kuo A."/>
            <person name="Liang C."/>
            <person name="Lipzen A."/>
            <person name="Lutzoni F."/>
            <person name="Magnuson J."/>
            <person name="Mondo S."/>
            <person name="Nolan M."/>
            <person name="Ohm R."/>
            <person name="Pangilinan J."/>
            <person name="Park H.-J."/>
            <person name="Ramirez L."/>
            <person name="Alfaro M."/>
            <person name="Sun H."/>
            <person name="Tritt A."/>
            <person name="Yoshinaga Y."/>
            <person name="Zwiers L.-H."/>
            <person name="Turgeon B."/>
            <person name="Goodwin S."/>
            <person name="Spatafora J."/>
            <person name="Crous P."/>
            <person name="Grigoriev I."/>
        </authorList>
    </citation>
    <scope>NUCLEOTIDE SEQUENCE</scope>
    <source>
        <strain evidence="2">CBS 109.77</strain>
    </source>
</reference>
<proteinExistence type="predicted"/>
<feature type="transmembrane region" description="Helical" evidence="1">
    <location>
        <begin position="16"/>
        <end position="35"/>
    </location>
</feature>
<accession>A0A6A6WTI7</accession>
<keyword evidence="1" id="KW-0812">Transmembrane</keyword>
<protein>
    <submittedName>
        <fullName evidence="2">Uncharacterized protein</fullName>
    </submittedName>
</protein>
<evidence type="ECO:0000256" key="1">
    <source>
        <dbReference type="SAM" id="Phobius"/>
    </source>
</evidence>
<sequence length="69" mass="7794">MTRPGSNVSRMMSDSPWTVSLEMAIISAAAMWLIANTLSRFRSDSISGIFVFLLAAIWLRRRRGKIVHL</sequence>
<keyword evidence="1" id="KW-1133">Transmembrane helix</keyword>
<dbReference type="AlphaFoldDB" id="A0A6A6WTI7"/>
<evidence type="ECO:0000313" key="3">
    <source>
        <dbReference type="Proteomes" id="UP000799757"/>
    </source>
</evidence>
<evidence type="ECO:0000313" key="2">
    <source>
        <dbReference type="EMBL" id="KAF2787234.1"/>
    </source>
</evidence>
<organism evidence="2 3">
    <name type="scientific">Melanomma pulvis-pyrius CBS 109.77</name>
    <dbReference type="NCBI Taxonomy" id="1314802"/>
    <lineage>
        <taxon>Eukaryota</taxon>
        <taxon>Fungi</taxon>
        <taxon>Dikarya</taxon>
        <taxon>Ascomycota</taxon>
        <taxon>Pezizomycotina</taxon>
        <taxon>Dothideomycetes</taxon>
        <taxon>Pleosporomycetidae</taxon>
        <taxon>Pleosporales</taxon>
        <taxon>Melanommataceae</taxon>
        <taxon>Melanomma</taxon>
    </lineage>
</organism>
<keyword evidence="3" id="KW-1185">Reference proteome</keyword>
<feature type="transmembrane region" description="Helical" evidence="1">
    <location>
        <begin position="41"/>
        <end position="59"/>
    </location>
</feature>
<name>A0A6A6WTI7_9PLEO</name>
<keyword evidence="1" id="KW-0472">Membrane</keyword>